<feature type="compositionally biased region" description="Polar residues" evidence="1">
    <location>
        <begin position="128"/>
        <end position="144"/>
    </location>
</feature>
<feature type="compositionally biased region" description="Polar residues" evidence="1">
    <location>
        <begin position="100"/>
        <end position="109"/>
    </location>
</feature>
<evidence type="ECO:0000313" key="3">
    <source>
        <dbReference type="Proteomes" id="UP000785679"/>
    </source>
</evidence>
<keyword evidence="3" id="KW-1185">Reference proteome</keyword>
<evidence type="ECO:0000256" key="1">
    <source>
        <dbReference type="SAM" id="MobiDB-lite"/>
    </source>
</evidence>
<dbReference type="EMBL" id="RRYP01008964">
    <property type="protein sequence ID" value="TNV79393.1"/>
    <property type="molecule type" value="Genomic_DNA"/>
</dbReference>
<feature type="compositionally biased region" description="Polar residues" evidence="1">
    <location>
        <begin position="37"/>
        <end position="53"/>
    </location>
</feature>
<name>A0A8J8NQT6_HALGN</name>
<evidence type="ECO:0000313" key="2">
    <source>
        <dbReference type="EMBL" id="TNV79393.1"/>
    </source>
</evidence>
<comment type="caution">
    <text evidence="2">The sequence shown here is derived from an EMBL/GenBank/DDBJ whole genome shotgun (WGS) entry which is preliminary data.</text>
</comment>
<dbReference type="AlphaFoldDB" id="A0A8J8NQT6"/>
<reference evidence="2" key="1">
    <citation type="submission" date="2019-06" db="EMBL/GenBank/DDBJ databases">
        <authorList>
            <person name="Zheng W."/>
        </authorList>
    </citation>
    <scope>NUCLEOTIDE SEQUENCE</scope>
    <source>
        <strain evidence="2">QDHG01</strain>
    </source>
</reference>
<proteinExistence type="predicted"/>
<sequence>MEMFSGYFRQYEQQQEMYKRAERIIKRRKQEQRESIRNSSPLSSMSKGQNTFHSRPKSQRSHPSQQIEAIQKDYKSPASILKQPPMMQSYAWVSGESEPNDVSPQIQERQATHQRRRRPLTAVDLSKYTRQSPAKNLIDSSRATDSQHRHSSNSNIPDFLNSFRFEAYQPKKANRSPHSSVKSRHSSNSRKPWNSGISPKTLGQDLKPLKARPYSAVVKKLQKERRKASVNHNEDLARMTSPSGASQSTAVERLRQIRKRRMGSQLNSSMGIQKGEFSTSQRGPVSSINDVKNASNKANQEYLYKNQQVDQQVKQRLKAYAAKQQHINESLIQREKINFFQDY</sequence>
<gene>
    <name evidence="2" type="ORF">FGO68_gene7205</name>
</gene>
<dbReference type="Proteomes" id="UP000785679">
    <property type="component" value="Unassembled WGS sequence"/>
</dbReference>
<protein>
    <submittedName>
        <fullName evidence="2">Uncharacterized protein</fullName>
    </submittedName>
</protein>
<organism evidence="2 3">
    <name type="scientific">Halteria grandinella</name>
    <dbReference type="NCBI Taxonomy" id="5974"/>
    <lineage>
        <taxon>Eukaryota</taxon>
        <taxon>Sar</taxon>
        <taxon>Alveolata</taxon>
        <taxon>Ciliophora</taxon>
        <taxon>Intramacronucleata</taxon>
        <taxon>Spirotrichea</taxon>
        <taxon>Stichotrichia</taxon>
        <taxon>Sporadotrichida</taxon>
        <taxon>Halteriidae</taxon>
        <taxon>Halteria</taxon>
    </lineage>
</organism>
<accession>A0A8J8NQT6</accession>
<feature type="region of interest" description="Disordered" evidence="1">
    <location>
        <begin position="171"/>
        <end position="209"/>
    </location>
</feature>
<feature type="region of interest" description="Disordered" evidence="1">
    <location>
        <begin position="22"/>
        <end position="158"/>
    </location>
</feature>